<feature type="region of interest" description="Disordered" evidence="17">
    <location>
        <begin position="144"/>
        <end position="167"/>
    </location>
</feature>
<accession>A0ABR8SEJ2</accession>
<feature type="transmembrane region" description="Helical" evidence="18">
    <location>
        <begin position="27"/>
        <end position="45"/>
    </location>
</feature>
<name>A0ABR8SEJ2_9BURK</name>
<evidence type="ECO:0000256" key="3">
    <source>
        <dbReference type="ARBA" id="ARBA00011700"/>
    </source>
</evidence>
<evidence type="ECO:0000256" key="2">
    <source>
        <dbReference type="ARBA" id="ARBA00008079"/>
    </source>
</evidence>
<dbReference type="InterPro" id="IPR014210">
    <property type="entry name" value="Cyt_o_ubiqinol_oxidase_su4"/>
</dbReference>
<evidence type="ECO:0000256" key="9">
    <source>
        <dbReference type="ARBA" id="ARBA00022989"/>
    </source>
</evidence>
<feature type="compositionally biased region" description="Low complexity" evidence="17">
    <location>
        <begin position="144"/>
        <end position="161"/>
    </location>
</feature>
<evidence type="ECO:0000256" key="8">
    <source>
        <dbReference type="ARBA" id="ARBA00022982"/>
    </source>
</evidence>
<keyword evidence="11 18" id="KW-0472">Membrane</keyword>
<evidence type="ECO:0000256" key="12">
    <source>
        <dbReference type="ARBA" id="ARBA00025694"/>
    </source>
</evidence>
<evidence type="ECO:0000256" key="1">
    <source>
        <dbReference type="ARBA" id="ARBA00004651"/>
    </source>
</evidence>
<protein>
    <recommendedName>
        <fullName evidence="4">Cytochrome bo(3) ubiquinol oxidase subunit 4</fullName>
    </recommendedName>
    <alternativeName>
        <fullName evidence="16">Cytochrome o ubiquinol oxidase subunit 4</fullName>
    </alternativeName>
    <alternativeName>
        <fullName evidence="13">Oxidase bo(3) subunit 4</fullName>
    </alternativeName>
    <alternativeName>
        <fullName evidence="14">Ubiquinol oxidase polypeptide IV</fullName>
    </alternativeName>
    <alternativeName>
        <fullName evidence="15">Ubiquinol oxidase subunit 4</fullName>
    </alternativeName>
</protein>
<evidence type="ECO:0000256" key="16">
    <source>
        <dbReference type="ARBA" id="ARBA00032185"/>
    </source>
</evidence>
<evidence type="ECO:0000256" key="4">
    <source>
        <dbReference type="ARBA" id="ARBA00014689"/>
    </source>
</evidence>
<evidence type="ECO:0000256" key="15">
    <source>
        <dbReference type="ARBA" id="ARBA00031887"/>
    </source>
</evidence>
<keyword evidence="10" id="KW-0560">Oxidoreductase</keyword>
<evidence type="ECO:0000256" key="6">
    <source>
        <dbReference type="ARBA" id="ARBA00022475"/>
    </source>
</evidence>
<evidence type="ECO:0000256" key="17">
    <source>
        <dbReference type="SAM" id="MobiDB-lite"/>
    </source>
</evidence>
<reference evidence="19 20" key="1">
    <citation type="submission" date="2020-08" db="EMBL/GenBank/DDBJ databases">
        <title>A Genomic Blueprint of the Chicken Gut Microbiome.</title>
        <authorList>
            <person name="Gilroy R."/>
            <person name="Ravi A."/>
            <person name="Getino M."/>
            <person name="Pursley I."/>
            <person name="Horton D.L."/>
            <person name="Alikhan N.-F."/>
            <person name="Baker D."/>
            <person name="Gharbi K."/>
            <person name="Hall N."/>
            <person name="Watson M."/>
            <person name="Adriaenssens E.M."/>
            <person name="Foster-Nyarko E."/>
            <person name="Jarju S."/>
            <person name="Secka A."/>
            <person name="Antonio M."/>
            <person name="Oren A."/>
            <person name="Chaudhuri R."/>
            <person name="La Ragione R.M."/>
            <person name="Hildebrand F."/>
            <person name="Pallen M.J."/>
        </authorList>
    </citation>
    <scope>NUCLEOTIDE SEQUENCE [LARGE SCALE GENOMIC DNA]</scope>
    <source>
        <strain evidence="19 20">Sa2CVA6</strain>
    </source>
</reference>
<dbReference type="InterPro" id="IPR050968">
    <property type="entry name" value="Cytochrome_c_oxidase_bac_sub4"/>
</dbReference>
<keyword evidence="5" id="KW-0813">Transport</keyword>
<dbReference type="EMBL" id="JACSQK010000007">
    <property type="protein sequence ID" value="MBD7961828.1"/>
    <property type="molecule type" value="Genomic_DNA"/>
</dbReference>
<evidence type="ECO:0000313" key="19">
    <source>
        <dbReference type="EMBL" id="MBD7961828.1"/>
    </source>
</evidence>
<keyword evidence="9 18" id="KW-1133">Transmembrane helix</keyword>
<evidence type="ECO:0000256" key="7">
    <source>
        <dbReference type="ARBA" id="ARBA00022692"/>
    </source>
</evidence>
<organism evidence="19 20">
    <name type="scientific">Comamonas avium</name>
    <dbReference type="NCBI Taxonomy" id="2762231"/>
    <lineage>
        <taxon>Bacteria</taxon>
        <taxon>Pseudomonadati</taxon>
        <taxon>Pseudomonadota</taxon>
        <taxon>Betaproteobacteria</taxon>
        <taxon>Burkholderiales</taxon>
        <taxon>Comamonadaceae</taxon>
        <taxon>Comamonas</taxon>
    </lineage>
</organism>
<dbReference type="PANTHER" id="PTHR36835">
    <property type="entry name" value="CYTOCHROME BO(3) UBIQUINOL OXIDASE SUBUNIT 4"/>
    <property type="match status" value="1"/>
</dbReference>
<gene>
    <name evidence="19" type="primary">cyoD</name>
    <name evidence="19" type="ORF">H9646_15250</name>
</gene>
<feature type="transmembrane region" description="Helical" evidence="18">
    <location>
        <begin position="88"/>
        <end position="110"/>
    </location>
</feature>
<keyword evidence="7 18" id="KW-0812">Transmembrane</keyword>
<dbReference type="InterPro" id="IPR005171">
    <property type="entry name" value="Cyt_c_oxidase_su4_prok"/>
</dbReference>
<dbReference type="NCBIfam" id="TIGR02847">
    <property type="entry name" value="CyoD"/>
    <property type="match status" value="1"/>
</dbReference>
<dbReference type="Pfam" id="PF03626">
    <property type="entry name" value="COX4_pro"/>
    <property type="match status" value="1"/>
</dbReference>
<comment type="similarity">
    <text evidence="2">Belongs to the cytochrome c oxidase bacterial subunit 4 family.</text>
</comment>
<dbReference type="PANTHER" id="PTHR36835:SF1">
    <property type="entry name" value="CYTOCHROME BO(3) UBIQUINOL OXIDASE SUBUNIT 4"/>
    <property type="match status" value="1"/>
</dbReference>
<feature type="transmembrane region" description="Helical" evidence="18">
    <location>
        <begin position="57"/>
        <end position="76"/>
    </location>
</feature>
<evidence type="ECO:0000256" key="10">
    <source>
        <dbReference type="ARBA" id="ARBA00023002"/>
    </source>
</evidence>
<comment type="subunit">
    <text evidence="3">Heterooctamer of two A chains, two B chains, two C chains and two D chains.</text>
</comment>
<keyword evidence="6" id="KW-1003">Cell membrane</keyword>
<proteinExistence type="inferred from homology"/>
<dbReference type="Proteomes" id="UP000634919">
    <property type="component" value="Unassembled WGS sequence"/>
</dbReference>
<sequence length="167" mass="17967">MSAHDIHAGHGDHHEEHDDLHVTSGDYIKGFILAVILTVIPFWLVMADVIQNRTTVVMVLGLFAVVQVVVHMVYFLHMNGKIQGGWTMMSTIFAIVFVIITLAGTLWVMFHMNANMMPAHKDIPALSQPAAPVAAPVAPAAQEAVAPEAVQEQAAPAAPAEHSGHAK</sequence>
<evidence type="ECO:0000256" key="11">
    <source>
        <dbReference type="ARBA" id="ARBA00023136"/>
    </source>
</evidence>
<keyword evidence="20" id="KW-1185">Reference proteome</keyword>
<comment type="subcellular location">
    <subcellularLocation>
        <location evidence="1">Cell membrane</location>
        <topology evidence="1">Multi-pass membrane protein</topology>
    </subcellularLocation>
</comment>
<evidence type="ECO:0000256" key="13">
    <source>
        <dbReference type="ARBA" id="ARBA00030071"/>
    </source>
</evidence>
<comment type="caution">
    <text evidence="19">The sequence shown here is derived from an EMBL/GenBank/DDBJ whole genome shotgun (WGS) entry which is preliminary data.</text>
</comment>
<evidence type="ECO:0000313" key="20">
    <source>
        <dbReference type="Proteomes" id="UP000634919"/>
    </source>
</evidence>
<evidence type="ECO:0000256" key="14">
    <source>
        <dbReference type="ARBA" id="ARBA00030211"/>
    </source>
</evidence>
<keyword evidence="8" id="KW-0249">Electron transport</keyword>
<evidence type="ECO:0000256" key="5">
    <source>
        <dbReference type="ARBA" id="ARBA00022448"/>
    </source>
</evidence>
<comment type="function">
    <text evidence="12">Cytochrome bo(3) ubiquinol terminal oxidase is the component of the aerobic respiratory chain of E.coli that predominates when cells are grown at high aeration. Has proton pump activity across the membrane in addition to electron transfer, pumping 2 protons/electron.</text>
</comment>
<evidence type="ECO:0000256" key="18">
    <source>
        <dbReference type="SAM" id="Phobius"/>
    </source>
</evidence>